<comment type="caution">
    <text evidence="2">The sequence shown here is derived from an EMBL/GenBank/DDBJ whole genome shotgun (WGS) entry which is preliminary data.</text>
</comment>
<accession>A0A0F8ZJL5</accession>
<organism evidence="2">
    <name type="scientific">marine sediment metagenome</name>
    <dbReference type="NCBI Taxonomy" id="412755"/>
    <lineage>
        <taxon>unclassified sequences</taxon>
        <taxon>metagenomes</taxon>
        <taxon>ecological metagenomes</taxon>
    </lineage>
</organism>
<evidence type="ECO:0000256" key="1">
    <source>
        <dbReference type="SAM" id="Coils"/>
    </source>
</evidence>
<feature type="coiled-coil region" evidence="1">
    <location>
        <begin position="30"/>
        <end position="85"/>
    </location>
</feature>
<sequence>MSIKLILIGLAALAIISAVGGTIYAAKSYVDGLNEQITQQQEQIAVLEIDKAKLEISNVSLENEIARKSDEMKEAFAEITRLRKADAESEARLNEIETLLRDQERAKRVQTIRNSRRASLLLRLQNKQIKCWVENFDRFDGKCIRGKWVIDGERFVPLEETT</sequence>
<dbReference type="AlphaFoldDB" id="A0A0F8ZJL5"/>
<name>A0A0F8ZJL5_9ZZZZ</name>
<protein>
    <submittedName>
        <fullName evidence="2">Uncharacterized protein</fullName>
    </submittedName>
</protein>
<proteinExistence type="predicted"/>
<keyword evidence="1" id="KW-0175">Coiled coil</keyword>
<dbReference type="EMBL" id="LAZR01050939">
    <property type="protein sequence ID" value="KKK86235.1"/>
    <property type="molecule type" value="Genomic_DNA"/>
</dbReference>
<gene>
    <name evidence="2" type="ORF">LCGC14_2765280</name>
</gene>
<evidence type="ECO:0000313" key="2">
    <source>
        <dbReference type="EMBL" id="KKK86235.1"/>
    </source>
</evidence>
<feature type="non-terminal residue" evidence="2">
    <location>
        <position position="162"/>
    </location>
</feature>
<reference evidence="2" key="1">
    <citation type="journal article" date="2015" name="Nature">
        <title>Complex archaea that bridge the gap between prokaryotes and eukaryotes.</title>
        <authorList>
            <person name="Spang A."/>
            <person name="Saw J.H."/>
            <person name="Jorgensen S.L."/>
            <person name="Zaremba-Niedzwiedzka K."/>
            <person name="Martijn J."/>
            <person name="Lind A.E."/>
            <person name="van Eijk R."/>
            <person name="Schleper C."/>
            <person name="Guy L."/>
            <person name="Ettema T.J."/>
        </authorList>
    </citation>
    <scope>NUCLEOTIDE SEQUENCE</scope>
</reference>